<feature type="region of interest" description="Disordered" evidence="1">
    <location>
        <begin position="131"/>
        <end position="217"/>
    </location>
</feature>
<feature type="compositionally biased region" description="Low complexity" evidence="1">
    <location>
        <begin position="239"/>
        <end position="248"/>
    </location>
</feature>
<sequence>MTANAESINLTNDSTAIFDDIDKILAHYDDTGGSKNTSMAQLRTQIVSIYHYQDPDFLYHWSAVARAAINLDARANRPRYPITYKWPENQDPQCMPPIVLSEKLPPPLSLDVYGVIKGFFNRPIAPSPPRFEDLSMFPSNPVTNSGEGPPPPPQQAPEAFSVGVCTPSPVAEVHQPVPGPSLLNQITFSNSPRFRQSSSYPVARPQRPAPLRSSIKQPAVPSLPIFQRIDKGKRKRNLSVSSSHSSSHQFLPAPATSGPPVYSGFLSSDPAPAVSGAPAISGIPASSGPITGAILSAPYMDDNKHLVPEEFSPVSYQVNQIALLYKSDIKNHVSAFNSCKNRPANWQNSLTKDLLKYNFVDLRKFYGAVASSDPPQSRLRINADGDLKNVEGSAPKEITDNNHWQNLLAVLKHAYIAAFPPAALSIKAYFDYILSLPGLFQARVHWEDVRDFDAELRKEFASRPSLVWGDYEHKSLKGIDNRILYSSTSKLGRAAIPSSKYTTSQTAPQPTRLAIEAAPSPRQSTSSSSAKKTRGRRVKPKYKIRDSSTLPMADQPCNNWNARVCPFSDADCDRIHGVCNKDGCFENHQGSVAHK</sequence>
<organism evidence="3">
    <name type="scientific">Melampsora larici-populina (strain 98AG31 / pathotype 3-4-7)</name>
    <name type="common">Poplar leaf rust fungus</name>
    <dbReference type="NCBI Taxonomy" id="747676"/>
    <lineage>
        <taxon>Eukaryota</taxon>
        <taxon>Fungi</taxon>
        <taxon>Dikarya</taxon>
        <taxon>Basidiomycota</taxon>
        <taxon>Pucciniomycotina</taxon>
        <taxon>Pucciniomycetes</taxon>
        <taxon>Pucciniales</taxon>
        <taxon>Melampsoraceae</taxon>
        <taxon>Melampsora</taxon>
    </lineage>
</organism>
<keyword evidence="3" id="KW-1185">Reference proteome</keyword>
<name>F4SDX3_MELLP</name>
<dbReference type="AlphaFoldDB" id="F4SDX3"/>
<dbReference type="VEuPathDB" id="FungiDB:MELLADRAFT_70178"/>
<dbReference type="InParanoid" id="F4SDX3"/>
<dbReference type="EMBL" id="GL883306">
    <property type="protein sequence ID" value="EGF97153.1"/>
    <property type="molecule type" value="Genomic_DNA"/>
</dbReference>
<dbReference type="Proteomes" id="UP000001072">
    <property type="component" value="Unassembled WGS sequence"/>
</dbReference>
<accession>F4SDX3</accession>
<dbReference type="RefSeq" id="XP_007419576.1">
    <property type="nucleotide sequence ID" value="XM_007419514.1"/>
</dbReference>
<feature type="compositionally biased region" description="Polar residues" evidence="1">
    <location>
        <begin position="182"/>
        <end position="200"/>
    </location>
</feature>
<feature type="region of interest" description="Disordered" evidence="1">
    <location>
        <begin position="231"/>
        <end position="255"/>
    </location>
</feature>
<feature type="compositionally biased region" description="Polar residues" evidence="1">
    <location>
        <begin position="499"/>
        <end position="509"/>
    </location>
</feature>
<dbReference type="KEGG" id="mlr:MELLADRAFT_70178"/>
<evidence type="ECO:0000313" key="3">
    <source>
        <dbReference type="Proteomes" id="UP000001072"/>
    </source>
</evidence>
<evidence type="ECO:0008006" key="4">
    <source>
        <dbReference type="Google" id="ProtNLM"/>
    </source>
</evidence>
<dbReference type="GeneID" id="18931449"/>
<feature type="region of interest" description="Disordered" evidence="1">
    <location>
        <begin position="496"/>
        <end position="541"/>
    </location>
</feature>
<protein>
    <recommendedName>
        <fullName evidence="4">C3H1-type domain-containing protein</fullName>
    </recommendedName>
</protein>
<proteinExistence type="predicted"/>
<gene>
    <name evidence="2" type="ORF">MELLADRAFT_70178</name>
</gene>
<evidence type="ECO:0000313" key="2">
    <source>
        <dbReference type="EMBL" id="EGF97153.1"/>
    </source>
</evidence>
<feature type="compositionally biased region" description="Basic residues" evidence="1">
    <location>
        <begin position="531"/>
        <end position="541"/>
    </location>
</feature>
<feature type="compositionally biased region" description="Low complexity" evidence="1">
    <location>
        <begin position="518"/>
        <end position="530"/>
    </location>
</feature>
<dbReference type="HOGENOM" id="CLU_016309_0_0_1"/>
<evidence type="ECO:0000256" key="1">
    <source>
        <dbReference type="SAM" id="MobiDB-lite"/>
    </source>
</evidence>
<reference evidence="3" key="1">
    <citation type="journal article" date="2011" name="Proc. Natl. Acad. Sci. U.S.A.">
        <title>Obligate biotrophy features unraveled by the genomic analysis of rust fungi.</title>
        <authorList>
            <person name="Duplessis S."/>
            <person name="Cuomo C.A."/>
            <person name="Lin Y.-C."/>
            <person name="Aerts A."/>
            <person name="Tisserant E."/>
            <person name="Veneault-Fourrey C."/>
            <person name="Joly D.L."/>
            <person name="Hacquard S."/>
            <person name="Amselem J."/>
            <person name="Cantarel B.L."/>
            <person name="Chiu R."/>
            <person name="Coutinho P.M."/>
            <person name="Feau N."/>
            <person name="Field M."/>
            <person name="Frey P."/>
            <person name="Gelhaye E."/>
            <person name="Goldberg J."/>
            <person name="Grabherr M.G."/>
            <person name="Kodira C.D."/>
            <person name="Kohler A."/>
            <person name="Kuees U."/>
            <person name="Lindquist E.A."/>
            <person name="Lucas S.M."/>
            <person name="Mago R."/>
            <person name="Mauceli E."/>
            <person name="Morin E."/>
            <person name="Murat C."/>
            <person name="Pangilinan J.L."/>
            <person name="Park R."/>
            <person name="Pearson M."/>
            <person name="Quesneville H."/>
            <person name="Rouhier N."/>
            <person name="Sakthikumar S."/>
            <person name="Salamov A.A."/>
            <person name="Schmutz J."/>
            <person name="Selles B."/>
            <person name="Shapiro H."/>
            <person name="Tanguay P."/>
            <person name="Tuskan G.A."/>
            <person name="Henrissat B."/>
            <person name="Van de Peer Y."/>
            <person name="Rouze P."/>
            <person name="Ellis J.G."/>
            <person name="Dodds P.N."/>
            <person name="Schein J.E."/>
            <person name="Zhong S."/>
            <person name="Hamelin R.C."/>
            <person name="Grigoriev I.V."/>
            <person name="Szabo L.J."/>
            <person name="Martin F."/>
        </authorList>
    </citation>
    <scope>NUCLEOTIDE SEQUENCE [LARGE SCALE GENOMIC DNA]</scope>
    <source>
        <strain evidence="3">98AG31 / pathotype 3-4-7</strain>
    </source>
</reference>